<dbReference type="GO" id="GO:0045547">
    <property type="term" value="F:ditrans,polycis-polyprenyl diphosphate synthase [(2E,6E)-farnesyl diphosphate specific] activity"/>
    <property type="evidence" value="ECO:0007669"/>
    <property type="project" value="TreeGrafter"/>
</dbReference>
<reference evidence="4" key="1">
    <citation type="submission" date="2018-04" db="EMBL/GenBank/DDBJ databases">
        <authorList>
            <person name="Cornet L."/>
        </authorList>
    </citation>
    <scope>NUCLEOTIDE SEQUENCE [LARGE SCALE GENOMIC DNA]</scope>
</reference>
<evidence type="ECO:0000313" key="3">
    <source>
        <dbReference type="EMBL" id="PZO56409.1"/>
    </source>
</evidence>
<dbReference type="PROSITE" id="PS01066">
    <property type="entry name" value="UPP_SYNTHASE"/>
    <property type="match status" value="1"/>
</dbReference>
<dbReference type="InterPro" id="IPR036424">
    <property type="entry name" value="UPP_synth-like_sf"/>
</dbReference>
<dbReference type="GO" id="GO:0016094">
    <property type="term" value="P:polyprenol biosynthetic process"/>
    <property type="evidence" value="ECO:0007669"/>
    <property type="project" value="TreeGrafter"/>
</dbReference>
<comment type="caution">
    <text evidence="3">The sequence shown here is derived from an EMBL/GenBank/DDBJ whole genome shotgun (WGS) entry which is preliminary data.</text>
</comment>
<dbReference type="Proteomes" id="UP000249794">
    <property type="component" value="Unassembled WGS sequence"/>
</dbReference>
<dbReference type="FunFam" id="3.40.1180.10:FF:000001">
    <property type="entry name" value="(2E,6E)-farnesyl-diphosphate-specific ditrans,polycis-undecaprenyl-diphosphate synthase"/>
    <property type="match status" value="1"/>
</dbReference>
<dbReference type="AlphaFoldDB" id="A0A2W4XPW3"/>
<accession>A0A2W4XPW3</accession>
<feature type="binding site" evidence="2">
    <location>
        <position position="224"/>
    </location>
    <ligand>
        <name>Mg(2+)</name>
        <dbReference type="ChEBI" id="CHEBI:18420"/>
    </ligand>
</feature>
<dbReference type="Gene3D" id="3.40.1180.10">
    <property type="entry name" value="Decaprenyl diphosphate synthase-like"/>
    <property type="match status" value="1"/>
</dbReference>
<dbReference type="EC" id="2.5.1.-" evidence="2"/>
<dbReference type="EMBL" id="QBMP01000072">
    <property type="protein sequence ID" value="PZO56409.1"/>
    <property type="molecule type" value="Genomic_DNA"/>
</dbReference>
<feature type="binding site" evidence="2">
    <location>
        <position position="86"/>
    </location>
    <ligand>
        <name>substrate</name>
    </ligand>
</feature>
<dbReference type="STRING" id="1850361.GCA_001650195_00980"/>
<evidence type="ECO:0000256" key="2">
    <source>
        <dbReference type="HAMAP-Rule" id="MF_01139"/>
    </source>
</evidence>
<protein>
    <recommendedName>
        <fullName evidence="2">Isoprenyl transferase</fullName>
        <ecNumber evidence="2">2.5.1.-</ecNumber>
    </recommendedName>
</protein>
<dbReference type="SUPFAM" id="SSF64005">
    <property type="entry name" value="Undecaprenyl diphosphate synthase"/>
    <property type="match status" value="1"/>
</dbReference>
<keyword evidence="2" id="KW-0460">Magnesium</keyword>
<comment type="similarity">
    <text evidence="2">Belongs to the UPP synthase family.</text>
</comment>
<feature type="active site" description="Proton acceptor" evidence="2">
    <location>
        <position position="85"/>
    </location>
</feature>
<comment type="subunit">
    <text evidence="2">Homodimer.</text>
</comment>
<dbReference type="NCBIfam" id="NF011405">
    <property type="entry name" value="PRK14830.1"/>
    <property type="match status" value="1"/>
</dbReference>
<dbReference type="InterPro" id="IPR018520">
    <property type="entry name" value="UPP_synth-like_CS"/>
</dbReference>
<evidence type="ECO:0000313" key="4">
    <source>
        <dbReference type="Proteomes" id="UP000249794"/>
    </source>
</evidence>
<comment type="function">
    <text evidence="2">Catalyzes the condensation of isopentenyl diphosphate (IPP) with allylic pyrophosphates generating different type of terpenoids.</text>
</comment>
<feature type="binding site" evidence="2">
    <location>
        <position position="37"/>
    </location>
    <ligand>
        <name>Mg(2+)</name>
        <dbReference type="ChEBI" id="CHEBI:18420"/>
    </ligand>
</feature>
<feature type="binding site" evidence="2">
    <location>
        <position position="88"/>
    </location>
    <ligand>
        <name>substrate</name>
    </ligand>
</feature>
<feature type="binding site" evidence="2">
    <location>
        <begin position="211"/>
        <end position="213"/>
    </location>
    <ligand>
        <name>substrate</name>
    </ligand>
</feature>
<dbReference type="PANTHER" id="PTHR10291">
    <property type="entry name" value="DEHYDRODOLICHYL DIPHOSPHATE SYNTHASE FAMILY MEMBER"/>
    <property type="match status" value="1"/>
</dbReference>
<keyword evidence="1 2" id="KW-0808">Transferase</keyword>
<comment type="cofactor">
    <cofactor evidence="2">
        <name>Mg(2+)</name>
        <dbReference type="ChEBI" id="CHEBI:18420"/>
    </cofactor>
    <text evidence="2">Binds 2 magnesium ions per subunit.</text>
</comment>
<evidence type="ECO:0000256" key="1">
    <source>
        <dbReference type="ARBA" id="ARBA00022679"/>
    </source>
</evidence>
<dbReference type="NCBIfam" id="NF011406">
    <property type="entry name" value="PRK14831.1"/>
    <property type="match status" value="1"/>
</dbReference>
<dbReference type="CDD" id="cd00475">
    <property type="entry name" value="Cis_IPPS"/>
    <property type="match status" value="1"/>
</dbReference>
<feature type="binding site" evidence="2">
    <location>
        <position position="205"/>
    </location>
    <ligand>
        <name>substrate</name>
    </ligand>
</feature>
<feature type="binding site" evidence="2">
    <location>
        <begin position="82"/>
        <end position="84"/>
    </location>
    <ligand>
        <name>substrate</name>
    </ligand>
</feature>
<feature type="binding site" evidence="2">
    <location>
        <position position="42"/>
    </location>
    <ligand>
        <name>substrate</name>
    </ligand>
</feature>
<dbReference type="InterPro" id="IPR001441">
    <property type="entry name" value="UPP_synth-like"/>
</dbReference>
<organism evidence="3 4">
    <name type="scientific">Phormidesmis priestleyi</name>
    <dbReference type="NCBI Taxonomy" id="268141"/>
    <lineage>
        <taxon>Bacteria</taxon>
        <taxon>Bacillati</taxon>
        <taxon>Cyanobacteriota</taxon>
        <taxon>Cyanophyceae</taxon>
        <taxon>Leptolyngbyales</taxon>
        <taxon>Leptolyngbyaceae</taxon>
        <taxon>Phormidesmis</taxon>
    </lineage>
</organism>
<feature type="active site" evidence="2">
    <location>
        <position position="37"/>
    </location>
</feature>
<name>A0A2W4XPW3_9CYAN</name>
<dbReference type="GO" id="GO:0000287">
    <property type="term" value="F:magnesium ion binding"/>
    <property type="evidence" value="ECO:0007669"/>
    <property type="project" value="UniProtKB-UniRule"/>
</dbReference>
<dbReference type="NCBIfam" id="TIGR00055">
    <property type="entry name" value="uppS"/>
    <property type="match status" value="1"/>
</dbReference>
<feature type="binding site" evidence="2">
    <location>
        <position position="54"/>
    </location>
    <ligand>
        <name>substrate</name>
    </ligand>
</feature>
<dbReference type="HAMAP" id="MF_01139">
    <property type="entry name" value="ISPT"/>
    <property type="match status" value="1"/>
</dbReference>
<gene>
    <name evidence="3" type="ORF">DCF15_08740</name>
</gene>
<sequence>MTANFISSSAAPSASASALPGDLLPGRMPVHVAVIMDGNGRWAKQRGLPRIMGHRKGVDTLKKLLRCCRDWGIGALTAYAFSTENWGRPTHEVDFLMTLFERVLRQELKEMMAEDVRIQFVGNLAALPETLQREIDRAVTQTQANQGIRFSVATNYGGREEILQACRAIATQVQQGDLNPEDIDESLFSRHLYTADISDPDLLIRTSGEMRISNFLLWQLAYSEFYITDTLWPDFDTAEFHQAMKAFQKRDRRFGKISNSDSGD</sequence>
<proteinExistence type="inferred from homology"/>
<dbReference type="Pfam" id="PF01255">
    <property type="entry name" value="Prenyltransf"/>
    <property type="match status" value="1"/>
</dbReference>
<reference evidence="3 4" key="2">
    <citation type="submission" date="2018-06" db="EMBL/GenBank/DDBJ databases">
        <title>Metagenomic assembly of (sub)arctic Cyanobacteria and their associated microbiome from non-axenic cultures.</title>
        <authorList>
            <person name="Baurain D."/>
        </authorList>
    </citation>
    <scope>NUCLEOTIDE SEQUENCE [LARGE SCALE GENOMIC DNA]</scope>
    <source>
        <strain evidence="3">ULC027bin1</strain>
    </source>
</reference>
<keyword evidence="2" id="KW-0479">Metal-binding</keyword>
<dbReference type="PANTHER" id="PTHR10291:SF0">
    <property type="entry name" value="DEHYDRODOLICHYL DIPHOSPHATE SYNTHASE 2"/>
    <property type="match status" value="1"/>
</dbReference>
<feature type="binding site" evidence="2">
    <location>
        <position position="50"/>
    </location>
    <ligand>
        <name>substrate</name>
    </ligand>
</feature>
<feature type="binding site" evidence="2">
    <location>
        <begin position="38"/>
        <end position="41"/>
    </location>
    <ligand>
        <name>substrate</name>
    </ligand>
</feature>